<dbReference type="InterPro" id="IPR046947">
    <property type="entry name" value="LytR-like"/>
</dbReference>
<evidence type="ECO:0000256" key="1">
    <source>
        <dbReference type="PROSITE-ProRule" id="PRU00169"/>
    </source>
</evidence>
<reference evidence="4" key="1">
    <citation type="submission" date="2022-10" db="EMBL/GenBank/DDBJ databases">
        <title>Chryseobacterium babae sp. nov. isolated from the gut of the beetle Oryctes rhinoceros, and Chryseobacterium kimseyorum sp. nov., isolated from a stick insect rearing cage.</title>
        <authorList>
            <person name="Shelomi M."/>
            <person name="Han C.-J."/>
            <person name="Chen W.-M."/>
            <person name="Chen H.-K."/>
            <person name="Liaw S.-J."/>
            <person name="Muhle E."/>
            <person name="Clermont D."/>
        </authorList>
    </citation>
    <scope>NUCLEOTIDE SEQUENCE</scope>
    <source>
        <strain evidence="4">WLa1L2M3</strain>
    </source>
</reference>
<dbReference type="SMART" id="SM00448">
    <property type="entry name" value="REC"/>
    <property type="match status" value="1"/>
</dbReference>
<proteinExistence type="predicted"/>
<feature type="domain" description="Response regulatory" evidence="2">
    <location>
        <begin position="4"/>
        <end position="119"/>
    </location>
</feature>
<dbReference type="SUPFAM" id="SSF52172">
    <property type="entry name" value="CheY-like"/>
    <property type="match status" value="1"/>
</dbReference>
<feature type="modified residue" description="4-aspartylphosphate" evidence="1">
    <location>
        <position position="55"/>
    </location>
</feature>
<sequence>MNFTYVIIEDNPSAKQTLKNELSNYPFLINIGEAGTYSEGKKLIAEKKPALIFLDVELGEKKGYDLINDIRQFFHRLPKIIMTTAHTKYGKESTNNDYLYFLEKPVDPDELFLAIEKFKNQHITENRILDIKKIDGHYFYALDDIYYLKSVSNKTIIVKTDMSESEVSKSLKEFAELLPPDFLRVHKCYIVNTKFVEKLNTNQRNIVLNVKSGIIELHKNKQEFINLNSGNTFGFDESLLMKNTKVELPISNLYLDNIKSTLLIYHKI</sequence>
<evidence type="ECO:0000259" key="3">
    <source>
        <dbReference type="PROSITE" id="PS50930"/>
    </source>
</evidence>
<evidence type="ECO:0000259" key="2">
    <source>
        <dbReference type="PROSITE" id="PS50110"/>
    </source>
</evidence>
<organism evidence="4 5">
    <name type="scientific">Chryseobacterium oryctis</name>
    <dbReference type="NCBI Taxonomy" id="2952618"/>
    <lineage>
        <taxon>Bacteria</taxon>
        <taxon>Pseudomonadati</taxon>
        <taxon>Bacteroidota</taxon>
        <taxon>Flavobacteriia</taxon>
        <taxon>Flavobacteriales</taxon>
        <taxon>Weeksellaceae</taxon>
        <taxon>Chryseobacterium group</taxon>
        <taxon>Chryseobacterium</taxon>
    </lineage>
</organism>
<gene>
    <name evidence="4" type="ORF">OH806_00200</name>
</gene>
<feature type="domain" description="HTH LytTR-type" evidence="3">
    <location>
        <begin position="129"/>
        <end position="199"/>
    </location>
</feature>
<dbReference type="Pfam" id="PF04397">
    <property type="entry name" value="LytTR"/>
    <property type="match status" value="1"/>
</dbReference>
<dbReference type="PANTHER" id="PTHR37299">
    <property type="entry name" value="TRANSCRIPTIONAL REGULATOR-RELATED"/>
    <property type="match status" value="1"/>
</dbReference>
<dbReference type="PROSITE" id="PS50930">
    <property type="entry name" value="HTH_LYTTR"/>
    <property type="match status" value="1"/>
</dbReference>
<dbReference type="Gene3D" id="2.40.50.1020">
    <property type="entry name" value="LytTr DNA-binding domain"/>
    <property type="match status" value="1"/>
</dbReference>
<protein>
    <submittedName>
        <fullName evidence="4">LytTR family DNA-binding domain-containing protein</fullName>
    </submittedName>
</protein>
<evidence type="ECO:0000313" key="4">
    <source>
        <dbReference type="EMBL" id="MCW3159697.1"/>
    </source>
</evidence>
<dbReference type="InterPro" id="IPR007492">
    <property type="entry name" value="LytTR_DNA-bd_dom"/>
</dbReference>
<keyword evidence="5" id="KW-1185">Reference proteome</keyword>
<accession>A0ABT3HIT7</accession>
<dbReference type="Gene3D" id="3.40.50.2300">
    <property type="match status" value="1"/>
</dbReference>
<dbReference type="Pfam" id="PF00072">
    <property type="entry name" value="Response_reg"/>
    <property type="match status" value="1"/>
</dbReference>
<dbReference type="GO" id="GO:0003677">
    <property type="term" value="F:DNA binding"/>
    <property type="evidence" value="ECO:0007669"/>
    <property type="project" value="UniProtKB-KW"/>
</dbReference>
<keyword evidence="4" id="KW-0238">DNA-binding</keyword>
<keyword evidence="1" id="KW-0597">Phosphoprotein</keyword>
<dbReference type="PANTHER" id="PTHR37299:SF1">
    <property type="entry name" value="STAGE 0 SPORULATION PROTEIN A HOMOLOG"/>
    <property type="match status" value="1"/>
</dbReference>
<evidence type="ECO:0000313" key="5">
    <source>
        <dbReference type="Proteomes" id="UP001163719"/>
    </source>
</evidence>
<dbReference type="SMART" id="SM00850">
    <property type="entry name" value="LytTR"/>
    <property type="match status" value="1"/>
</dbReference>
<dbReference type="Proteomes" id="UP001163719">
    <property type="component" value="Unassembled WGS sequence"/>
</dbReference>
<dbReference type="InterPro" id="IPR011006">
    <property type="entry name" value="CheY-like_superfamily"/>
</dbReference>
<dbReference type="PROSITE" id="PS50110">
    <property type="entry name" value="RESPONSE_REGULATORY"/>
    <property type="match status" value="1"/>
</dbReference>
<dbReference type="RefSeq" id="WP_264741676.1">
    <property type="nucleotide sequence ID" value="NZ_JAPDHV010000001.1"/>
</dbReference>
<name>A0ABT3HIT7_9FLAO</name>
<dbReference type="InterPro" id="IPR001789">
    <property type="entry name" value="Sig_transdc_resp-reg_receiver"/>
</dbReference>
<dbReference type="EMBL" id="JAPDHV010000001">
    <property type="protein sequence ID" value="MCW3159697.1"/>
    <property type="molecule type" value="Genomic_DNA"/>
</dbReference>
<comment type="caution">
    <text evidence="4">The sequence shown here is derived from an EMBL/GenBank/DDBJ whole genome shotgun (WGS) entry which is preliminary data.</text>
</comment>